<dbReference type="InterPro" id="IPR051464">
    <property type="entry name" value="Peptidase_M42_aminopept"/>
</dbReference>
<keyword evidence="3" id="KW-0645">Protease</keyword>
<dbReference type="PANTHER" id="PTHR32481:SF5">
    <property type="entry name" value="ENDOGLUCANASE"/>
    <property type="match status" value="1"/>
</dbReference>
<evidence type="ECO:0000256" key="7">
    <source>
        <dbReference type="PIRSR" id="PIRSR001123-1"/>
    </source>
</evidence>
<dbReference type="OrthoDB" id="9772053at2"/>
<feature type="binding site" evidence="8">
    <location>
        <position position="173"/>
    </location>
    <ligand>
        <name>Zn(2+)</name>
        <dbReference type="ChEBI" id="CHEBI:29105"/>
        <label>1</label>
    </ligand>
</feature>
<accession>A0A6N8HZQ2</accession>
<protein>
    <submittedName>
        <fullName evidence="9">Putative aminopeptidase YsdC</fullName>
        <ecNumber evidence="9">3.4.11.-</ecNumber>
    </submittedName>
</protein>
<dbReference type="GO" id="GO:0004177">
    <property type="term" value="F:aminopeptidase activity"/>
    <property type="evidence" value="ECO:0007669"/>
    <property type="project" value="UniProtKB-UniRule"/>
</dbReference>
<feature type="binding site" evidence="8">
    <location>
        <position position="173"/>
    </location>
    <ligand>
        <name>Zn(2+)</name>
        <dbReference type="ChEBI" id="CHEBI:29105"/>
        <label>2</label>
    </ligand>
</feature>
<dbReference type="PANTHER" id="PTHR32481">
    <property type="entry name" value="AMINOPEPTIDASE"/>
    <property type="match status" value="1"/>
</dbReference>
<dbReference type="Proteomes" id="UP000469440">
    <property type="component" value="Unassembled WGS sequence"/>
</dbReference>
<evidence type="ECO:0000313" key="10">
    <source>
        <dbReference type="Proteomes" id="UP000469440"/>
    </source>
</evidence>
<comment type="cofactor">
    <cofactor evidence="8">
        <name>a divalent metal cation</name>
        <dbReference type="ChEBI" id="CHEBI:60240"/>
    </cofactor>
    <text evidence="8">Binds 2 divalent metal cations per subunit.</text>
</comment>
<evidence type="ECO:0000256" key="4">
    <source>
        <dbReference type="ARBA" id="ARBA00022723"/>
    </source>
</evidence>
<keyword evidence="10" id="KW-1185">Reference proteome</keyword>
<feature type="binding site" evidence="8">
    <location>
        <position position="312"/>
    </location>
    <ligand>
        <name>Zn(2+)</name>
        <dbReference type="ChEBI" id="CHEBI:29105"/>
        <label>2</label>
    </ligand>
</feature>
<keyword evidence="2 9" id="KW-0031">Aminopeptidase</keyword>
<evidence type="ECO:0000256" key="6">
    <source>
        <dbReference type="PIRNR" id="PIRNR001123"/>
    </source>
</evidence>
<dbReference type="Gene3D" id="2.40.30.40">
    <property type="entry name" value="Peptidase M42, domain 2"/>
    <property type="match status" value="1"/>
</dbReference>
<evidence type="ECO:0000256" key="5">
    <source>
        <dbReference type="ARBA" id="ARBA00022801"/>
    </source>
</evidence>
<feature type="active site" description="Proton acceptor" evidence="7">
    <location>
        <position position="201"/>
    </location>
</feature>
<dbReference type="InterPro" id="IPR023367">
    <property type="entry name" value="Peptidase_M42_dom2"/>
</dbReference>
<dbReference type="GO" id="GO:0046872">
    <property type="term" value="F:metal ion binding"/>
    <property type="evidence" value="ECO:0007669"/>
    <property type="project" value="UniProtKB-UniRule"/>
</dbReference>
<dbReference type="GO" id="GO:0006508">
    <property type="term" value="P:proteolysis"/>
    <property type="evidence" value="ECO:0007669"/>
    <property type="project" value="UniProtKB-KW"/>
</dbReference>
<proteinExistence type="inferred from homology"/>
<evidence type="ECO:0000256" key="8">
    <source>
        <dbReference type="PIRSR" id="PIRSR001123-2"/>
    </source>
</evidence>
<evidence type="ECO:0000256" key="2">
    <source>
        <dbReference type="ARBA" id="ARBA00022438"/>
    </source>
</evidence>
<reference evidence="9 10" key="1">
    <citation type="submission" date="2019-09" db="EMBL/GenBank/DDBJ databases">
        <title>Genome sequence of Clostridium sp. EA1.</title>
        <authorList>
            <person name="Poehlein A."/>
            <person name="Bengelsdorf F.R."/>
            <person name="Daniel R."/>
        </authorList>
    </citation>
    <scope>NUCLEOTIDE SEQUENCE [LARGE SCALE GENOMIC DNA]</scope>
    <source>
        <strain evidence="9 10">EA1</strain>
    </source>
</reference>
<feature type="binding site" evidence="8">
    <location>
        <position position="202"/>
    </location>
    <ligand>
        <name>Zn(2+)</name>
        <dbReference type="ChEBI" id="CHEBI:29105"/>
        <label>2</label>
    </ligand>
</feature>
<keyword evidence="4 8" id="KW-0479">Metal-binding</keyword>
<dbReference type="InterPro" id="IPR008007">
    <property type="entry name" value="Peptidase_M42"/>
</dbReference>
<evidence type="ECO:0000256" key="1">
    <source>
        <dbReference type="ARBA" id="ARBA00006272"/>
    </source>
</evidence>
<gene>
    <name evidence="9" type="primary">ysdC_2</name>
    <name evidence="9" type="ORF">CAFE_18410</name>
</gene>
<dbReference type="AlphaFoldDB" id="A0A6N8HZQ2"/>
<dbReference type="SUPFAM" id="SSF101821">
    <property type="entry name" value="Aminopeptidase/glucanase lid domain"/>
    <property type="match status" value="1"/>
</dbReference>
<dbReference type="EC" id="3.4.11.-" evidence="9"/>
<dbReference type="PIRSF" id="PIRSF001123">
    <property type="entry name" value="PepA_GA"/>
    <property type="match status" value="1"/>
</dbReference>
<keyword evidence="5 9" id="KW-0378">Hydrolase</keyword>
<feature type="binding site" evidence="8">
    <location>
        <position position="224"/>
    </location>
    <ligand>
        <name>Zn(2+)</name>
        <dbReference type="ChEBI" id="CHEBI:29105"/>
        <label>1</label>
    </ligand>
</feature>
<feature type="binding site" evidence="8">
    <location>
        <position position="65"/>
    </location>
    <ligand>
        <name>Zn(2+)</name>
        <dbReference type="ChEBI" id="CHEBI:29105"/>
        <label>1</label>
    </ligand>
</feature>
<comment type="similarity">
    <text evidence="1 6">Belongs to the peptidase M42 family.</text>
</comment>
<dbReference type="EMBL" id="VWXL01000052">
    <property type="protein sequence ID" value="MVB11138.1"/>
    <property type="molecule type" value="Genomic_DNA"/>
</dbReference>
<dbReference type="Gene3D" id="3.40.630.10">
    <property type="entry name" value="Zn peptidases"/>
    <property type="match status" value="1"/>
</dbReference>
<dbReference type="Pfam" id="PF05343">
    <property type="entry name" value="Peptidase_M42"/>
    <property type="match status" value="1"/>
</dbReference>
<dbReference type="RefSeq" id="WP_156990462.1">
    <property type="nucleotide sequence ID" value="NZ_VWXL01000052.1"/>
</dbReference>
<dbReference type="CDD" id="cd05656">
    <property type="entry name" value="M42_Frv"/>
    <property type="match status" value="1"/>
</dbReference>
<sequence>MGRFELLRELCGAHGISGREDAVRKIILREIEPVADSVELTPLGNIIAVKKGLKRPKTSLMLDAHMDEVGLIVTDITDGGLLKFASVGGIDRRVLPGKTVWIEEKIPGVVGAKPIHLLEEDEKGKSVPMKDLYLDIGAGSRAEAQQCVRPGDAVVFDSVFDLSHGMVKSKALDDRAGCALLIELMKDGLPYDTTFVFSVQEEVGLNGAKTAAFAVNPQAAIAVECTTAADVAGVDREKDVCRVGEGPVLSFMDRRTVYDRDYYNLAFEAAKSAKIKCQPKRAVAGGNNAGAIFSSRSGVRTAAVSLPCRYLHSPVGVISQDDYAEAKKLLAVLAERIAETDSV</sequence>
<organism evidence="9 10">
    <name type="scientific">Caproicibacter fermentans</name>
    <dbReference type="NCBI Taxonomy" id="2576756"/>
    <lineage>
        <taxon>Bacteria</taxon>
        <taxon>Bacillati</taxon>
        <taxon>Bacillota</taxon>
        <taxon>Clostridia</taxon>
        <taxon>Eubacteriales</taxon>
        <taxon>Acutalibacteraceae</taxon>
        <taxon>Caproicibacter</taxon>
    </lineage>
</organism>
<name>A0A6N8HZQ2_9FIRM</name>
<dbReference type="SUPFAM" id="SSF53187">
    <property type="entry name" value="Zn-dependent exopeptidases"/>
    <property type="match status" value="1"/>
</dbReference>
<evidence type="ECO:0000313" key="9">
    <source>
        <dbReference type="EMBL" id="MVB11138.1"/>
    </source>
</evidence>
<comment type="caution">
    <text evidence="9">The sequence shown here is derived from an EMBL/GenBank/DDBJ whole genome shotgun (WGS) entry which is preliminary data.</text>
</comment>
<evidence type="ECO:0000256" key="3">
    <source>
        <dbReference type="ARBA" id="ARBA00022670"/>
    </source>
</evidence>